<dbReference type="CDD" id="cd08232">
    <property type="entry name" value="idonate-5-DH"/>
    <property type="match status" value="1"/>
</dbReference>
<evidence type="ECO:0000259" key="7">
    <source>
        <dbReference type="SMART" id="SM00829"/>
    </source>
</evidence>
<proteinExistence type="inferred from homology"/>
<dbReference type="InterPro" id="IPR013154">
    <property type="entry name" value="ADH-like_N"/>
</dbReference>
<feature type="domain" description="Enoyl reductase (ER)" evidence="7">
    <location>
        <begin position="7"/>
        <end position="341"/>
    </location>
</feature>
<dbReference type="GO" id="GO:0008270">
    <property type="term" value="F:zinc ion binding"/>
    <property type="evidence" value="ECO:0007669"/>
    <property type="project" value="InterPro"/>
</dbReference>
<dbReference type="Gene3D" id="3.40.50.720">
    <property type="entry name" value="NAD(P)-binding Rossmann-like Domain"/>
    <property type="match status" value="1"/>
</dbReference>
<dbReference type="Pfam" id="PF00107">
    <property type="entry name" value="ADH_zinc_N"/>
    <property type="match status" value="1"/>
</dbReference>
<evidence type="ECO:0000256" key="2">
    <source>
        <dbReference type="ARBA" id="ARBA00008072"/>
    </source>
</evidence>
<comment type="similarity">
    <text evidence="2 6">Belongs to the zinc-containing alcohol dehydrogenase family.</text>
</comment>
<protein>
    <submittedName>
        <fullName evidence="8">L-idonate 5-dehydrogenase</fullName>
    </submittedName>
</protein>
<evidence type="ECO:0000256" key="3">
    <source>
        <dbReference type="ARBA" id="ARBA00022723"/>
    </source>
</evidence>
<dbReference type="OrthoDB" id="9809185at2"/>
<dbReference type="GO" id="GO:0016616">
    <property type="term" value="F:oxidoreductase activity, acting on the CH-OH group of donors, NAD or NADP as acceptor"/>
    <property type="evidence" value="ECO:0007669"/>
    <property type="project" value="UniProtKB-ARBA"/>
</dbReference>
<gene>
    <name evidence="8" type="ORF">SAMN04487779_1001497</name>
</gene>
<dbReference type="InterPro" id="IPR011032">
    <property type="entry name" value="GroES-like_sf"/>
</dbReference>
<sequence>MKSVVIHAPKDLRIEEAAAVAPGAGQVAIRIKAGGICGSDLHYYLHGGFGAVRLREPMVLGHEIAGIVEALGEGVQGLSPGQAVAVNPSLPCGACRQCLAGRPNHCLDMRFYGSAMRMPHVQGGFSELLVCEAERAVPLPAGMAPALAAFAEPLAVCLHAARQAGPMLGARVLVTGAGPIGNLAIAVARHAGAREVVVTDLHSTPLLTARRMGADRTLSMSEDPDGLLPYAIDKGYFDLVFEASGSGAALASAIQVARPGAVIVQLGLGGDVGLPLSALVAKEVALRGTFRFHEEFAQAVEVLARGAIDPRPLLTATMPMADAVAAFELAADRSRAMKVQLAF</sequence>
<dbReference type="SUPFAM" id="SSF50129">
    <property type="entry name" value="GroES-like"/>
    <property type="match status" value="1"/>
</dbReference>
<organism evidence="8 9">
    <name type="scientific">Belnapia rosea</name>
    <dbReference type="NCBI Taxonomy" id="938405"/>
    <lineage>
        <taxon>Bacteria</taxon>
        <taxon>Pseudomonadati</taxon>
        <taxon>Pseudomonadota</taxon>
        <taxon>Alphaproteobacteria</taxon>
        <taxon>Acetobacterales</taxon>
        <taxon>Roseomonadaceae</taxon>
        <taxon>Belnapia</taxon>
    </lineage>
</organism>
<dbReference type="EMBL" id="FMZX01000001">
    <property type="protein sequence ID" value="SDC29534.1"/>
    <property type="molecule type" value="Genomic_DNA"/>
</dbReference>
<name>A0A1G6KF05_9PROT</name>
<accession>A0A1G6KF05</accession>
<evidence type="ECO:0000256" key="6">
    <source>
        <dbReference type="RuleBase" id="RU361277"/>
    </source>
</evidence>
<dbReference type="InterPro" id="IPR013149">
    <property type="entry name" value="ADH-like_C"/>
</dbReference>
<dbReference type="SUPFAM" id="SSF51735">
    <property type="entry name" value="NAD(P)-binding Rossmann-fold domains"/>
    <property type="match status" value="1"/>
</dbReference>
<evidence type="ECO:0000256" key="5">
    <source>
        <dbReference type="ARBA" id="ARBA00023002"/>
    </source>
</evidence>
<keyword evidence="9" id="KW-1185">Reference proteome</keyword>
<keyword evidence="5" id="KW-0560">Oxidoreductase</keyword>
<dbReference type="RefSeq" id="WP_090560791.1">
    <property type="nucleotide sequence ID" value="NZ_FMXZ01000001.1"/>
</dbReference>
<dbReference type="SMART" id="SM00829">
    <property type="entry name" value="PKS_ER"/>
    <property type="match status" value="1"/>
</dbReference>
<evidence type="ECO:0000256" key="4">
    <source>
        <dbReference type="ARBA" id="ARBA00022833"/>
    </source>
</evidence>
<evidence type="ECO:0000313" key="8">
    <source>
        <dbReference type="EMBL" id="SDC29534.1"/>
    </source>
</evidence>
<dbReference type="Gene3D" id="3.90.180.10">
    <property type="entry name" value="Medium-chain alcohol dehydrogenases, catalytic domain"/>
    <property type="match status" value="1"/>
</dbReference>
<keyword evidence="4 6" id="KW-0862">Zinc</keyword>
<reference evidence="8 9" key="1">
    <citation type="submission" date="2016-10" db="EMBL/GenBank/DDBJ databases">
        <authorList>
            <person name="de Groot N.N."/>
        </authorList>
    </citation>
    <scope>NUCLEOTIDE SEQUENCE [LARGE SCALE GENOMIC DNA]</scope>
    <source>
        <strain evidence="8 9">CPCC 100156</strain>
    </source>
</reference>
<evidence type="ECO:0000313" key="9">
    <source>
        <dbReference type="Proteomes" id="UP000198925"/>
    </source>
</evidence>
<dbReference type="PANTHER" id="PTHR43161">
    <property type="entry name" value="SORBITOL DEHYDROGENASE"/>
    <property type="match status" value="1"/>
</dbReference>
<dbReference type="AlphaFoldDB" id="A0A1G6KF05"/>
<dbReference type="STRING" id="938405.SAMN02927895_00687"/>
<keyword evidence="3 6" id="KW-0479">Metal-binding</keyword>
<dbReference type="InterPro" id="IPR002328">
    <property type="entry name" value="ADH_Zn_CS"/>
</dbReference>
<dbReference type="PROSITE" id="PS00059">
    <property type="entry name" value="ADH_ZINC"/>
    <property type="match status" value="1"/>
</dbReference>
<dbReference type="Proteomes" id="UP000198925">
    <property type="component" value="Unassembled WGS sequence"/>
</dbReference>
<dbReference type="InterPro" id="IPR020843">
    <property type="entry name" value="ER"/>
</dbReference>
<evidence type="ECO:0000256" key="1">
    <source>
        <dbReference type="ARBA" id="ARBA00001947"/>
    </source>
</evidence>
<dbReference type="PANTHER" id="PTHR43161:SF9">
    <property type="entry name" value="SORBITOL DEHYDROGENASE"/>
    <property type="match status" value="1"/>
</dbReference>
<dbReference type="Pfam" id="PF08240">
    <property type="entry name" value="ADH_N"/>
    <property type="match status" value="1"/>
</dbReference>
<comment type="cofactor">
    <cofactor evidence="1 6">
        <name>Zn(2+)</name>
        <dbReference type="ChEBI" id="CHEBI:29105"/>
    </cofactor>
</comment>
<dbReference type="InterPro" id="IPR036291">
    <property type="entry name" value="NAD(P)-bd_dom_sf"/>
</dbReference>